<protein>
    <submittedName>
        <fullName evidence="2">Uncharacterized protein</fullName>
    </submittedName>
</protein>
<reference evidence="2 3" key="1">
    <citation type="submission" date="2018-03" db="EMBL/GenBank/DDBJ databases">
        <authorList>
            <person name="Keele B.F."/>
        </authorList>
    </citation>
    <scope>NUCLEOTIDE SEQUENCE [LARGE SCALE GENOMIC DNA]</scope>
    <source>
        <strain evidence="2">ZCTH4_d</strain>
    </source>
</reference>
<dbReference type="EMBL" id="QEWE01000014">
    <property type="protein sequence ID" value="REJ29418.1"/>
    <property type="molecule type" value="Genomic_DNA"/>
</dbReference>
<feature type="region of interest" description="Disordered" evidence="1">
    <location>
        <begin position="72"/>
        <end position="128"/>
    </location>
</feature>
<dbReference type="Proteomes" id="UP000257014">
    <property type="component" value="Unassembled WGS sequence"/>
</dbReference>
<comment type="caution">
    <text evidence="2">The sequence shown here is derived from an EMBL/GenBank/DDBJ whole genome shotgun (WGS) entry which is preliminary data.</text>
</comment>
<feature type="compositionally biased region" description="Basic residues" evidence="1">
    <location>
        <begin position="72"/>
        <end position="81"/>
    </location>
</feature>
<feature type="compositionally biased region" description="Basic and acidic residues" evidence="1">
    <location>
        <begin position="119"/>
        <end position="128"/>
    </location>
</feature>
<evidence type="ECO:0000313" key="3">
    <source>
        <dbReference type="Proteomes" id="UP000257014"/>
    </source>
</evidence>
<feature type="compositionally biased region" description="Gly residues" evidence="1">
    <location>
        <begin position="103"/>
        <end position="117"/>
    </location>
</feature>
<evidence type="ECO:0000256" key="1">
    <source>
        <dbReference type="SAM" id="MobiDB-lite"/>
    </source>
</evidence>
<name>A0A3E0K6I0_9BACI</name>
<gene>
    <name evidence="2" type="ORF">C6P37_05610</name>
</gene>
<sequence>MQQFLELHMDISLGFSVILKNRTFHFTSKKGQWLSKFPGEPFFRPAFFEKHSFFRGVFPGKRRFRLDRMFAKKAARQRASKGRTSPPNIFFKKSKPPMSRGMIDGGLQQGPNPGGGRRPLRDGKGENG</sequence>
<accession>A0A3E0K6I0</accession>
<evidence type="ECO:0000313" key="2">
    <source>
        <dbReference type="EMBL" id="REJ29418.1"/>
    </source>
</evidence>
<dbReference type="AlphaFoldDB" id="A0A3E0K6I0"/>
<proteinExistence type="predicted"/>
<organism evidence="2 3">
    <name type="scientific">Caldibacillus debilis</name>
    <dbReference type="NCBI Taxonomy" id="301148"/>
    <lineage>
        <taxon>Bacteria</taxon>
        <taxon>Bacillati</taxon>
        <taxon>Bacillota</taxon>
        <taxon>Bacilli</taxon>
        <taxon>Bacillales</taxon>
        <taxon>Bacillaceae</taxon>
        <taxon>Caldibacillus</taxon>
    </lineage>
</organism>